<evidence type="ECO:0000313" key="1">
    <source>
        <dbReference type="EMBL" id="QSQ23576.1"/>
    </source>
</evidence>
<evidence type="ECO:0008006" key="3">
    <source>
        <dbReference type="Google" id="ProtNLM"/>
    </source>
</evidence>
<accession>A0ABX7NXC4</accession>
<dbReference type="Proteomes" id="UP000662747">
    <property type="component" value="Chromosome"/>
</dbReference>
<sequence length="417" mass="44113">MKTLKQALGVLTLAAAMGCGSGGEGRIVGFVVDGQSGQRMNFFQASDGKNNLDDDDASKSQVYAVIRGEFHRAKPCGKGDLSGENGIDADGCYQIDDIPLGEEFPIFAQAPGYERFMGRYTMQTWADDVKHEGAQEVVNLRMFPTGFAVDYRFLVNLNGRAVPDVKVNCQYRIDQTNTLQTAGSFLAPEATGSTTVSATSDANGIAVIPGAQLVNGATYHCEAVLGSAVDGRVLSGQSDIVAGMSQQEQAMSVTSPGATDAVLYAVYSNADDPDALLGNDGKLVVTFNRPVELAPRTADCRVAQLLTTDIDADGNMGRFVTDQPNNGASETVTADVSADGLTLTVGFKTPETPFDSDDRNTLVRFSGIIVRPRGAADTINVRYIGALGACSEANVYGNAQQLRSVRSGAQPSTIRLF</sequence>
<keyword evidence="2" id="KW-1185">Reference proteome</keyword>
<reference evidence="1 2" key="1">
    <citation type="submission" date="2021-02" db="EMBL/GenBank/DDBJ databases">
        <title>De Novo genome assembly of isolated myxobacteria.</title>
        <authorList>
            <person name="Stevens D.C."/>
        </authorList>
    </citation>
    <scope>NUCLEOTIDE SEQUENCE [LARGE SCALE GENOMIC DNA]</scope>
    <source>
        <strain evidence="2">SCPEA02</strain>
    </source>
</reference>
<name>A0ABX7NXC4_9BACT</name>
<organism evidence="1 2">
    <name type="scientific">Pyxidicoccus parkwayensis</name>
    <dbReference type="NCBI Taxonomy" id="2813578"/>
    <lineage>
        <taxon>Bacteria</taxon>
        <taxon>Pseudomonadati</taxon>
        <taxon>Myxococcota</taxon>
        <taxon>Myxococcia</taxon>
        <taxon>Myxococcales</taxon>
        <taxon>Cystobacterineae</taxon>
        <taxon>Myxococcaceae</taxon>
        <taxon>Pyxidicoccus</taxon>
    </lineage>
</organism>
<gene>
    <name evidence="1" type="ORF">JY651_00905</name>
</gene>
<proteinExistence type="predicted"/>
<dbReference type="PROSITE" id="PS51257">
    <property type="entry name" value="PROKAR_LIPOPROTEIN"/>
    <property type="match status" value="1"/>
</dbReference>
<evidence type="ECO:0000313" key="2">
    <source>
        <dbReference type="Proteomes" id="UP000662747"/>
    </source>
</evidence>
<dbReference type="EMBL" id="CP071090">
    <property type="protein sequence ID" value="QSQ23576.1"/>
    <property type="molecule type" value="Genomic_DNA"/>
</dbReference>
<protein>
    <recommendedName>
        <fullName evidence="3">Lipoprotein</fullName>
    </recommendedName>
</protein>
<dbReference type="RefSeq" id="WP_206725148.1">
    <property type="nucleotide sequence ID" value="NZ_CP071090.1"/>
</dbReference>